<feature type="region of interest" description="Disordered" evidence="1">
    <location>
        <begin position="1"/>
        <end position="26"/>
    </location>
</feature>
<comment type="caution">
    <text evidence="2">The sequence shown here is derived from an EMBL/GenBank/DDBJ whole genome shotgun (WGS) entry which is preliminary data.</text>
</comment>
<proteinExistence type="predicted"/>
<evidence type="ECO:0000256" key="1">
    <source>
        <dbReference type="SAM" id="MobiDB-lite"/>
    </source>
</evidence>
<gene>
    <name evidence="2" type="ORF">DL546_006993</name>
</gene>
<reference evidence="2 3" key="1">
    <citation type="submission" date="2018-08" db="EMBL/GenBank/DDBJ databases">
        <title>Draft genome of the lignicolous fungus Coniochaeta pulveracea.</title>
        <authorList>
            <person name="Borstlap C.J."/>
            <person name="De Witt R.N."/>
            <person name="Botha A."/>
            <person name="Volschenk H."/>
        </authorList>
    </citation>
    <scope>NUCLEOTIDE SEQUENCE [LARGE SCALE GENOMIC DNA]</scope>
    <source>
        <strain evidence="2 3">CAB683</strain>
    </source>
</reference>
<name>A0A420YAE4_9PEZI</name>
<evidence type="ECO:0000313" key="2">
    <source>
        <dbReference type="EMBL" id="RKU44720.1"/>
    </source>
</evidence>
<accession>A0A420YAE4</accession>
<keyword evidence="3" id="KW-1185">Reference proteome</keyword>
<sequence>MMLTSAPSLQQPVALTESASASTGSSCNKTPCTSALGHFRQAAQLFLAQGCKVVHLEDLKSECNWGIETKHFYLHVRHLQYLIEDRRGTSETNSLMSYPEFPGLSISLYPRYSSRKAQQAPFKFGNDLLPRLCRLPY</sequence>
<evidence type="ECO:0000313" key="3">
    <source>
        <dbReference type="Proteomes" id="UP000275385"/>
    </source>
</evidence>
<protein>
    <submittedName>
        <fullName evidence="2">Uncharacterized protein</fullName>
    </submittedName>
</protein>
<dbReference type="AlphaFoldDB" id="A0A420YAE4"/>
<dbReference type="EMBL" id="QVQW01000028">
    <property type="protein sequence ID" value="RKU44720.1"/>
    <property type="molecule type" value="Genomic_DNA"/>
</dbReference>
<dbReference type="Proteomes" id="UP000275385">
    <property type="component" value="Unassembled WGS sequence"/>
</dbReference>
<organism evidence="2 3">
    <name type="scientific">Coniochaeta pulveracea</name>
    <dbReference type="NCBI Taxonomy" id="177199"/>
    <lineage>
        <taxon>Eukaryota</taxon>
        <taxon>Fungi</taxon>
        <taxon>Dikarya</taxon>
        <taxon>Ascomycota</taxon>
        <taxon>Pezizomycotina</taxon>
        <taxon>Sordariomycetes</taxon>
        <taxon>Sordariomycetidae</taxon>
        <taxon>Coniochaetales</taxon>
        <taxon>Coniochaetaceae</taxon>
        <taxon>Coniochaeta</taxon>
    </lineage>
</organism>